<protein>
    <submittedName>
        <fullName evidence="2">Uncharacterized protein</fullName>
    </submittedName>
</protein>
<organism evidence="2 3">
    <name type="scientific">Ovis ammon polii</name>
    <dbReference type="NCBI Taxonomy" id="230172"/>
    <lineage>
        <taxon>Eukaryota</taxon>
        <taxon>Metazoa</taxon>
        <taxon>Chordata</taxon>
        <taxon>Craniata</taxon>
        <taxon>Vertebrata</taxon>
        <taxon>Euteleostomi</taxon>
        <taxon>Mammalia</taxon>
        <taxon>Eutheria</taxon>
        <taxon>Laurasiatheria</taxon>
        <taxon>Artiodactyla</taxon>
        <taxon>Ruminantia</taxon>
        <taxon>Pecora</taxon>
        <taxon>Bovidae</taxon>
        <taxon>Caprinae</taxon>
        <taxon>Ovis</taxon>
    </lineage>
</organism>
<proteinExistence type="predicted"/>
<accession>A0AAD4Y4Q3</accession>
<keyword evidence="3" id="KW-1185">Reference proteome</keyword>
<gene>
    <name evidence="2" type="ORF">MG293_016385</name>
</gene>
<feature type="region of interest" description="Disordered" evidence="1">
    <location>
        <begin position="1"/>
        <end position="117"/>
    </location>
</feature>
<evidence type="ECO:0000313" key="3">
    <source>
        <dbReference type="Proteomes" id="UP001214576"/>
    </source>
</evidence>
<reference evidence="2" key="1">
    <citation type="submission" date="2022-03" db="EMBL/GenBank/DDBJ databases">
        <title>Genomic analyses of argali, domestic sheep and their hybrids provide insights into chromosomal evolution, heterosis and genetic basis of agronomic traits.</title>
        <authorList>
            <person name="Li M."/>
        </authorList>
    </citation>
    <scope>NUCLEOTIDE SEQUENCE</scope>
    <source>
        <strain evidence="2">CAU-MHL-2022a</strain>
        <tissue evidence="2">Skin</tissue>
    </source>
</reference>
<dbReference type="AlphaFoldDB" id="A0AAD4Y4Q3"/>
<comment type="caution">
    <text evidence="2">The sequence shown here is derived from an EMBL/GenBank/DDBJ whole genome shotgun (WGS) entry which is preliminary data.</text>
</comment>
<evidence type="ECO:0000256" key="1">
    <source>
        <dbReference type="SAM" id="MobiDB-lite"/>
    </source>
</evidence>
<dbReference type="EMBL" id="JAKZEL010000020">
    <property type="protein sequence ID" value="KAI4533366.1"/>
    <property type="molecule type" value="Genomic_DNA"/>
</dbReference>
<sequence>MGVRGSGCRVRRGSRGCPSLRRRPDGPARAAGPVSQVARQETGLPSGPGVSGSAGQRPAPRTRGPRGAPGAAPRELSRVLRGGAGGPWGPGPFEPWAPLRWPGRRGAPGPERRWDARWPGMRSLSGAQGDASSSRIRGTPLVLEFCFKKGIRTLNISFLRCGRCVCQQVSLYNERCSLGETRSQRLLALALYREHFARRDALIHQQLRALQAADKAPLSRHKSNFGFRRFLSFSFKQDAVSFKMGDEVGGGGKPVIPDALLSRKQLCRTKSGSKLSLICAPN</sequence>
<evidence type="ECO:0000313" key="2">
    <source>
        <dbReference type="EMBL" id="KAI4533366.1"/>
    </source>
</evidence>
<dbReference type="Proteomes" id="UP001214576">
    <property type="component" value="Unassembled WGS sequence"/>
</dbReference>
<name>A0AAD4Y4Q3_OVIAM</name>
<feature type="compositionally biased region" description="Low complexity" evidence="1">
    <location>
        <begin position="54"/>
        <end position="74"/>
    </location>
</feature>
<feature type="compositionally biased region" description="Low complexity" evidence="1">
    <location>
        <begin position="96"/>
        <end position="109"/>
    </location>
</feature>